<gene>
    <name evidence="5" type="ORF">FRUB_05427</name>
</gene>
<dbReference type="InterPro" id="IPR007471">
    <property type="entry name" value="N-end_Aminoacyl_Trfase_N"/>
</dbReference>
<dbReference type="Pfam" id="PF04377">
    <property type="entry name" value="ATE_C"/>
    <property type="match status" value="1"/>
</dbReference>
<evidence type="ECO:0000256" key="1">
    <source>
        <dbReference type="ARBA" id="ARBA00022679"/>
    </source>
</evidence>
<dbReference type="NCBIfam" id="NF002346">
    <property type="entry name" value="PRK01305.2-3"/>
    <property type="match status" value="1"/>
</dbReference>
<dbReference type="GO" id="GO:0004057">
    <property type="term" value="F:arginyl-tRNA--protein transferase activity"/>
    <property type="evidence" value="ECO:0007669"/>
    <property type="project" value="InterPro"/>
</dbReference>
<dbReference type="PANTHER" id="PTHR21367:SF1">
    <property type="entry name" value="ARGINYL-TRNA--PROTEIN TRANSFERASE 1"/>
    <property type="match status" value="1"/>
</dbReference>
<dbReference type="RefSeq" id="WP_088256412.1">
    <property type="nucleotide sequence ID" value="NZ_NIDE01000008.1"/>
</dbReference>
<keyword evidence="6" id="KW-1185">Reference proteome</keyword>
<organism evidence="5 6">
    <name type="scientific">Fimbriiglobus ruber</name>
    <dbReference type="NCBI Taxonomy" id="1908690"/>
    <lineage>
        <taxon>Bacteria</taxon>
        <taxon>Pseudomonadati</taxon>
        <taxon>Planctomycetota</taxon>
        <taxon>Planctomycetia</taxon>
        <taxon>Gemmatales</taxon>
        <taxon>Gemmataceae</taxon>
        <taxon>Fimbriiglobus</taxon>
    </lineage>
</organism>
<dbReference type="InterPro" id="IPR007472">
    <property type="entry name" value="N-end_Aminoacyl_Trfase_C"/>
</dbReference>
<evidence type="ECO:0000259" key="3">
    <source>
        <dbReference type="Pfam" id="PF04376"/>
    </source>
</evidence>
<protein>
    <submittedName>
        <fullName evidence="5">Arginine-tRNA-protein transferase</fullName>
    </submittedName>
</protein>
<name>A0A225DPJ1_9BACT</name>
<evidence type="ECO:0000313" key="5">
    <source>
        <dbReference type="EMBL" id="OWK40508.1"/>
    </source>
</evidence>
<keyword evidence="2" id="KW-0012">Acyltransferase</keyword>
<proteinExistence type="predicted"/>
<dbReference type="InterPro" id="IPR030700">
    <property type="entry name" value="N-end_Aminoacyl_Trfase"/>
</dbReference>
<dbReference type="PANTHER" id="PTHR21367">
    <property type="entry name" value="ARGININE-TRNA-PROTEIN TRANSFERASE 1"/>
    <property type="match status" value="1"/>
</dbReference>
<accession>A0A225DPJ1</accession>
<dbReference type="Pfam" id="PF04376">
    <property type="entry name" value="ATE_N"/>
    <property type="match status" value="1"/>
</dbReference>
<sequence>MQSLFTYISPPGQCGYLPDQQWQLRYEVAGQMERGDYAARLQAGWRRFGFSLFRPECPTCRRCMSLRVDVARFRPNDSQKRARKANARDIQLVVGPPGVTPEKLALYDKFHASQTERKGWPEHGPESATSYIETFVNNPFVTEEWCYYLGPHLVGVGYVDNLRVGLSAIYFYHDPAERNRSLGTFNVLSVIAAAAARGLPHVYLGFFVAGCSSLEYKAKFRPNETLQPNGEWRPFVE</sequence>
<evidence type="ECO:0000256" key="2">
    <source>
        <dbReference type="ARBA" id="ARBA00023315"/>
    </source>
</evidence>
<dbReference type="SUPFAM" id="SSF55729">
    <property type="entry name" value="Acyl-CoA N-acyltransferases (Nat)"/>
    <property type="match status" value="1"/>
</dbReference>
<dbReference type="GO" id="GO:0005737">
    <property type="term" value="C:cytoplasm"/>
    <property type="evidence" value="ECO:0007669"/>
    <property type="project" value="TreeGrafter"/>
</dbReference>
<feature type="domain" description="N-end aminoacyl transferase N-terminal" evidence="3">
    <location>
        <begin position="13"/>
        <end position="81"/>
    </location>
</feature>
<evidence type="ECO:0000259" key="4">
    <source>
        <dbReference type="Pfam" id="PF04377"/>
    </source>
</evidence>
<dbReference type="OrthoDB" id="9782022at2"/>
<dbReference type="EMBL" id="NIDE01000008">
    <property type="protein sequence ID" value="OWK40508.1"/>
    <property type="molecule type" value="Genomic_DNA"/>
</dbReference>
<keyword evidence="1 5" id="KW-0808">Transferase</keyword>
<dbReference type="Proteomes" id="UP000214646">
    <property type="component" value="Unassembled WGS sequence"/>
</dbReference>
<feature type="domain" description="N-end rule aminoacyl transferase C-terminal" evidence="4">
    <location>
        <begin position="102"/>
        <end position="226"/>
    </location>
</feature>
<evidence type="ECO:0000313" key="6">
    <source>
        <dbReference type="Proteomes" id="UP000214646"/>
    </source>
</evidence>
<dbReference type="InterPro" id="IPR016181">
    <property type="entry name" value="Acyl_CoA_acyltransferase"/>
</dbReference>
<dbReference type="AlphaFoldDB" id="A0A225DPJ1"/>
<reference evidence="6" key="1">
    <citation type="submission" date="2017-06" db="EMBL/GenBank/DDBJ databases">
        <title>Genome analysis of Fimbriiglobus ruber SP5, the first member of the order Planctomycetales with confirmed chitinolytic capability.</title>
        <authorList>
            <person name="Ravin N.V."/>
            <person name="Rakitin A.L."/>
            <person name="Ivanova A.A."/>
            <person name="Beletsky A.V."/>
            <person name="Kulichevskaya I.S."/>
            <person name="Mardanov A.V."/>
            <person name="Dedysh S.N."/>
        </authorList>
    </citation>
    <scope>NUCLEOTIDE SEQUENCE [LARGE SCALE GENOMIC DNA]</scope>
    <source>
        <strain evidence="6">SP5</strain>
    </source>
</reference>
<comment type="caution">
    <text evidence="5">The sequence shown here is derived from an EMBL/GenBank/DDBJ whole genome shotgun (WGS) entry which is preliminary data.</text>
</comment>